<evidence type="ECO:0000313" key="3">
    <source>
        <dbReference type="Proteomes" id="UP000267017"/>
    </source>
</evidence>
<dbReference type="GO" id="GO:0052621">
    <property type="term" value="F:diguanylate cyclase activity"/>
    <property type="evidence" value="ECO:0007669"/>
    <property type="project" value="TreeGrafter"/>
</dbReference>
<dbReference type="PANTHER" id="PTHR45138:SF9">
    <property type="entry name" value="DIGUANYLATE CYCLASE DGCM-RELATED"/>
    <property type="match status" value="1"/>
</dbReference>
<sequence>MMPEIGSRSIGQPLRKAWLALTGSDFPAVENIDGMGKELGWKVGGFMRFFLVRSSSVLGKGGETLGTLLLLIDVTEQKALQDELERLAYADGLTGIGNRADFFRQGLALLEEAAAAGTCCSFILFDIDFFKKINDTYGHESVDHALMHVAEVCKTILLPEALFARYGGEEFIIGLPGVSIREAGEVAERLRTALEGEPFDTAGERPEPLVYTSALFFAETKMPNL</sequence>
<comment type="caution">
    <text evidence="2">The sequence shown here is derived from an EMBL/GenBank/DDBJ whole genome shotgun (WGS) entry which is preliminary data.</text>
</comment>
<dbReference type="InterPro" id="IPR029787">
    <property type="entry name" value="Nucleotide_cyclase"/>
</dbReference>
<dbReference type="EMBL" id="RRCN01000001">
    <property type="protein sequence ID" value="RRJ62863.1"/>
    <property type="molecule type" value="Genomic_DNA"/>
</dbReference>
<name>A0A3P3U2R6_9BACL</name>
<dbReference type="InterPro" id="IPR050469">
    <property type="entry name" value="Diguanylate_Cyclase"/>
</dbReference>
<dbReference type="SMART" id="SM00267">
    <property type="entry name" value="GGDEF"/>
    <property type="match status" value="1"/>
</dbReference>
<evidence type="ECO:0000259" key="1">
    <source>
        <dbReference type="PROSITE" id="PS50887"/>
    </source>
</evidence>
<dbReference type="SUPFAM" id="SSF55073">
    <property type="entry name" value="Nucleotide cyclase"/>
    <property type="match status" value="1"/>
</dbReference>
<dbReference type="AlphaFoldDB" id="A0A3P3U2R6"/>
<dbReference type="InterPro" id="IPR000160">
    <property type="entry name" value="GGDEF_dom"/>
</dbReference>
<dbReference type="Proteomes" id="UP000267017">
    <property type="component" value="Unassembled WGS sequence"/>
</dbReference>
<evidence type="ECO:0000313" key="2">
    <source>
        <dbReference type="EMBL" id="RRJ62863.1"/>
    </source>
</evidence>
<keyword evidence="3" id="KW-1185">Reference proteome</keyword>
<reference evidence="2 3" key="1">
    <citation type="submission" date="2018-11" db="EMBL/GenBank/DDBJ databases">
        <title>Genome sequencing of Paenibacillus sp. KCOM 3021 (= ChDC PVNT-B20).</title>
        <authorList>
            <person name="Kook J.-K."/>
            <person name="Park S.-N."/>
            <person name="Lim Y.K."/>
        </authorList>
    </citation>
    <scope>NUCLEOTIDE SEQUENCE [LARGE SCALE GENOMIC DNA]</scope>
    <source>
        <strain evidence="2 3">KCOM 3021</strain>
    </source>
</reference>
<protein>
    <submittedName>
        <fullName evidence="2">GGDEF domain-containing protein</fullName>
    </submittedName>
</protein>
<feature type="domain" description="GGDEF" evidence="1">
    <location>
        <begin position="118"/>
        <end position="225"/>
    </location>
</feature>
<gene>
    <name evidence="2" type="ORF">EHV15_07875</name>
</gene>
<dbReference type="PROSITE" id="PS50887">
    <property type="entry name" value="GGDEF"/>
    <property type="match status" value="1"/>
</dbReference>
<accession>A0A3P3U2R6</accession>
<dbReference type="CDD" id="cd01949">
    <property type="entry name" value="GGDEF"/>
    <property type="match status" value="1"/>
</dbReference>
<dbReference type="Gene3D" id="3.30.70.270">
    <property type="match status" value="1"/>
</dbReference>
<dbReference type="PANTHER" id="PTHR45138">
    <property type="entry name" value="REGULATORY COMPONENTS OF SENSORY TRANSDUCTION SYSTEM"/>
    <property type="match status" value="1"/>
</dbReference>
<proteinExistence type="predicted"/>
<dbReference type="InterPro" id="IPR043128">
    <property type="entry name" value="Rev_trsase/Diguanyl_cyclase"/>
</dbReference>
<dbReference type="NCBIfam" id="TIGR00254">
    <property type="entry name" value="GGDEF"/>
    <property type="match status" value="1"/>
</dbReference>
<organism evidence="2 3">
    <name type="scientific">Paenibacillus oralis</name>
    <dbReference type="NCBI Taxonomy" id="2490856"/>
    <lineage>
        <taxon>Bacteria</taxon>
        <taxon>Bacillati</taxon>
        <taxon>Bacillota</taxon>
        <taxon>Bacilli</taxon>
        <taxon>Bacillales</taxon>
        <taxon>Paenibacillaceae</taxon>
        <taxon>Paenibacillus</taxon>
    </lineage>
</organism>
<dbReference type="RefSeq" id="WP_128630748.1">
    <property type="nucleotide sequence ID" value="NZ_RRCN01000001.1"/>
</dbReference>
<dbReference type="Pfam" id="PF00990">
    <property type="entry name" value="GGDEF"/>
    <property type="match status" value="1"/>
</dbReference>
<dbReference type="OrthoDB" id="9759607at2"/>